<keyword evidence="1" id="KW-1133">Transmembrane helix</keyword>
<accession>A0A0F9W6B5</accession>
<evidence type="ECO:0000256" key="1">
    <source>
        <dbReference type="SAM" id="Phobius"/>
    </source>
</evidence>
<proteinExistence type="predicted"/>
<comment type="caution">
    <text evidence="2">The sequence shown here is derived from an EMBL/GenBank/DDBJ whole genome shotgun (WGS) entry which is preliminary data.</text>
</comment>
<reference evidence="2" key="1">
    <citation type="journal article" date="2015" name="Nature">
        <title>Complex archaea that bridge the gap between prokaryotes and eukaryotes.</title>
        <authorList>
            <person name="Spang A."/>
            <person name="Saw J.H."/>
            <person name="Jorgensen S.L."/>
            <person name="Zaremba-Niedzwiedzka K."/>
            <person name="Martijn J."/>
            <person name="Lind A.E."/>
            <person name="van Eijk R."/>
            <person name="Schleper C."/>
            <person name="Guy L."/>
            <person name="Ettema T.J."/>
        </authorList>
    </citation>
    <scope>NUCLEOTIDE SEQUENCE</scope>
</reference>
<keyword evidence="1" id="KW-0812">Transmembrane</keyword>
<organism evidence="2">
    <name type="scientific">marine sediment metagenome</name>
    <dbReference type="NCBI Taxonomy" id="412755"/>
    <lineage>
        <taxon>unclassified sequences</taxon>
        <taxon>metagenomes</taxon>
        <taxon>ecological metagenomes</taxon>
    </lineage>
</organism>
<name>A0A0F9W6B5_9ZZZZ</name>
<keyword evidence="1" id="KW-0472">Membrane</keyword>
<protein>
    <submittedName>
        <fullName evidence="2">Uncharacterized protein</fullName>
    </submittedName>
</protein>
<dbReference type="EMBL" id="LAZR01000341">
    <property type="protein sequence ID" value="KKN73588.1"/>
    <property type="molecule type" value="Genomic_DNA"/>
</dbReference>
<feature type="transmembrane region" description="Helical" evidence="1">
    <location>
        <begin position="6"/>
        <end position="28"/>
    </location>
</feature>
<gene>
    <name evidence="2" type="ORF">LCGC14_0399040</name>
</gene>
<dbReference type="AlphaFoldDB" id="A0A0F9W6B5"/>
<sequence length="31" mass="3677">MEWRFPVFVVGFALNGLGWILMAVTFLYDKR</sequence>
<evidence type="ECO:0000313" key="2">
    <source>
        <dbReference type="EMBL" id="KKN73588.1"/>
    </source>
</evidence>